<keyword evidence="1 4" id="KW-0808">Transferase</keyword>
<dbReference type="EMBL" id="MDGK01000015">
    <property type="protein sequence ID" value="OIN11871.1"/>
    <property type="molecule type" value="Genomic_DNA"/>
</dbReference>
<feature type="domain" description="Glycosyl transferase family 1" evidence="2">
    <location>
        <begin position="186"/>
        <end position="346"/>
    </location>
</feature>
<reference evidence="4 5" key="1">
    <citation type="submission" date="2016-08" db="EMBL/GenBank/DDBJ databases">
        <title>Draft genome sequence of the type strain of Pseudomonas extremorientalis LMG 19695T isolated from drinking water reservoir.</title>
        <authorList>
            <person name="Tambong J.T."/>
        </authorList>
    </citation>
    <scope>NUCLEOTIDE SEQUENCE [LARGE SCALE GENOMIC DNA]</scope>
    <source>
        <strain evidence="4 5">LMG 19695</strain>
    </source>
</reference>
<dbReference type="GO" id="GO:0009103">
    <property type="term" value="P:lipopolysaccharide biosynthetic process"/>
    <property type="evidence" value="ECO:0007669"/>
    <property type="project" value="TreeGrafter"/>
</dbReference>
<evidence type="ECO:0000259" key="2">
    <source>
        <dbReference type="Pfam" id="PF00534"/>
    </source>
</evidence>
<protein>
    <submittedName>
        <fullName evidence="4">Glycosyl transferase family 1</fullName>
    </submittedName>
</protein>
<sequence>MMKVGFDYQIFSLQAFGGISRYYVSLAEQLRSMGQSPKIFAPFHCNEYLSSASPGIVDGKRVASKNSKLMRLTLPLNHLVSNSRAKAWTPDVLHETYFSMFSTPRRSCPTVLTVYDMVHEKFPEEFSKWGNISVRKRAAVERADHVICISESTRNDLIMAFGVDESKVSVVYLGFDTFADVSVKSDSPIFTRRPYLLFVGNRAGYKNFHGFLRAFARSPALSADYDVACFGGGAFTAAEKEFIHSLGLSEDRVSYQGGSDKVLGDLYSQATAFVYPSMYEGFGLPPLEAMAKGCPVIVSRSSSMPEVVGEAGCYFDPHSIEEMSCAMEKVVFSSSLRQSMVIAGYNRLRKFSWASCAEKTMDVYTQVMR</sequence>
<proteinExistence type="predicted"/>
<organism evidence="4 5">
    <name type="scientific">Pseudomonas extremorientalis</name>
    <dbReference type="NCBI Taxonomy" id="169669"/>
    <lineage>
        <taxon>Bacteria</taxon>
        <taxon>Pseudomonadati</taxon>
        <taxon>Pseudomonadota</taxon>
        <taxon>Gammaproteobacteria</taxon>
        <taxon>Pseudomonadales</taxon>
        <taxon>Pseudomonadaceae</taxon>
        <taxon>Pseudomonas</taxon>
    </lineage>
</organism>
<evidence type="ECO:0000313" key="4">
    <source>
        <dbReference type="EMBL" id="OIN11871.1"/>
    </source>
</evidence>
<evidence type="ECO:0000313" key="5">
    <source>
        <dbReference type="Proteomes" id="UP000181686"/>
    </source>
</evidence>
<name>A0A1S2TR78_9PSED</name>
<feature type="domain" description="Glycosyltransferase subfamily 4-like N-terminal" evidence="3">
    <location>
        <begin position="16"/>
        <end position="177"/>
    </location>
</feature>
<dbReference type="CDD" id="cd03809">
    <property type="entry name" value="GT4_MtfB-like"/>
    <property type="match status" value="1"/>
</dbReference>
<dbReference type="Proteomes" id="UP000181686">
    <property type="component" value="Unassembled WGS sequence"/>
</dbReference>
<gene>
    <name evidence="4" type="ORF">BFN10_07165</name>
</gene>
<dbReference type="Pfam" id="PF13439">
    <property type="entry name" value="Glyco_transf_4"/>
    <property type="match status" value="1"/>
</dbReference>
<accession>A0A1S2TR78</accession>
<comment type="caution">
    <text evidence="4">The sequence shown here is derived from an EMBL/GenBank/DDBJ whole genome shotgun (WGS) entry which is preliminary data.</text>
</comment>
<dbReference type="InterPro" id="IPR028098">
    <property type="entry name" value="Glyco_trans_4-like_N"/>
</dbReference>
<evidence type="ECO:0000256" key="1">
    <source>
        <dbReference type="ARBA" id="ARBA00022679"/>
    </source>
</evidence>
<evidence type="ECO:0000259" key="3">
    <source>
        <dbReference type="Pfam" id="PF13439"/>
    </source>
</evidence>
<dbReference type="GO" id="GO:0016757">
    <property type="term" value="F:glycosyltransferase activity"/>
    <property type="evidence" value="ECO:0007669"/>
    <property type="project" value="InterPro"/>
</dbReference>
<dbReference type="SUPFAM" id="SSF53756">
    <property type="entry name" value="UDP-Glycosyltransferase/glycogen phosphorylase"/>
    <property type="match status" value="1"/>
</dbReference>
<dbReference type="Gene3D" id="3.40.50.2000">
    <property type="entry name" value="Glycogen Phosphorylase B"/>
    <property type="match status" value="2"/>
</dbReference>
<dbReference type="PANTHER" id="PTHR46401:SF2">
    <property type="entry name" value="GLYCOSYLTRANSFERASE WBBK-RELATED"/>
    <property type="match status" value="1"/>
</dbReference>
<dbReference type="PANTHER" id="PTHR46401">
    <property type="entry name" value="GLYCOSYLTRANSFERASE WBBK-RELATED"/>
    <property type="match status" value="1"/>
</dbReference>
<dbReference type="Pfam" id="PF00534">
    <property type="entry name" value="Glycos_transf_1"/>
    <property type="match status" value="1"/>
</dbReference>
<dbReference type="AlphaFoldDB" id="A0A1S2TR78"/>
<dbReference type="InterPro" id="IPR001296">
    <property type="entry name" value="Glyco_trans_1"/>
</dbReference>